<protein>
    <submittedName>
        <fullName evidence="1">Uncharacterized protein</fullName>
    </submittedName>
</protein>
<dbReference type="AlphaFoldDB" id="X1F3K0"/>
<sequence length="422" mass="48272">MSYFIDVGAPAIDRALATDSGWTLISTENPVAQGGLLEKVAIYAPSAQTGCRVALFYKTNANTFTTGSWAEIGSVPAGYSEHTVNLNARTGDYIGIYFATGQLDVENIGEGRWYLSGLEIPCTNLAFTFQATRTQSLFGWTEVPPIVYTRFLITDYQITPNCEQVTVSLKTDVPCHLWLRFTPEKIRKHPRTVVRRGLSMGYDLRTCFVEYGDIEQEEAWDTLEHTFIITELAWCHTYYFYFWGLSAGEVMTYTSAIFNFFYPFGTPPFKTCEKQEESDHNWGFCQYWNAHCQTFTPTHDFQVHHLSLMLNKYDIRYRGPYIVKIARPNGDCWAEPVIASQTAYSASLPAPGEKDWVPFYTITPLLYKDTLYRIVVHTLLGWERWNGAQWLPAEEYASVRWWAKALTNPYPRGMAGYGCNFQ</sequence>
<dbReference type="EMBL" id="BARU01000103">
    <property type="protein sequence ID" value="GAH27145.1"/>
    <property type="molecule type" value="Genomic_DNA"/>
</dbReference>
<organism evidence="1">
    <name type="scientific">marine sediment metagenome</name>
    <dbReference type="NCBI Taxonomy" id="412755"/>
    <lineage>
        <taxon>unclassified sequences</taxon>
        <taxon>metagenomes</taxon>
        <taxon>ecological metagenomes</taxon>
    </lineage>
</organism>
<evidence type="ECO:0000313" key="1">
    <source>
        <dbReference type="EMBL" id="GAH27145.1"/>
    </source>
</evidence>
<proteinExistence type="predicted"/>
<name>X1F3K0_9ZZZZ</name>
<accession>X1F3K0</accession>
<feature type="non-terminal residue" evidence="1">
    <location>
        <position position="422"/>
    </location>
</feature>
<reference evidence="1" key="1">
    <citation type="journal article" date="2014" name="Front. Microbiol.">
        <title>High frequency of phylogenetically diverse reductive dehalogenase-homologous genes in deep subseafloor sedimentary metagenomes.</title>
        <authorList>
            <person name="Kawai M."/>
            <person name="Futagami T."/>
            <person name="Toyoda A."/>
            <person name="Takaki Y."/>
            <person name="Nishi S."/>
            <person name="Hori S."/>
            <person name="Arai W."/>
            <person name="Tsubouchi T."/>
            <person name="Morono Y."/>
            <person name="Uchiyama I."/>
            <person name="Ito T."/>
            <person name="Fujiyama A."/>
            <person name="Inagaki F."/>
            <person name="Takami H."/>
        </authorList>
    </citation>
    <scope>NUCLEOTIDE SEQUENCE</scope>
    <source>
        <strain evidence="1">Expedition CK06-06</strain>
    </source>
</reference>
<gene>
    <name evidence="1" type="ORF">S03H2_00513</name>
</gene>
<comment type="caution">
    <text evidence="1">The sequence shown here is derived from an EMBL/GenBank/DDBJ whole genome shotgun (WGS) entry which is preliminary data.</text>
</comment>